<dbReference type="GO" id="GO:0007265">
    <property type="term" value="P:Ras protein signal transduction"/>
    <property type="evidence" value="ECO:0007669"/>
    <property type="project" value="TreeGrafter"/>
</dbReference>
<keyword evidence="6" id="KW-1185">Reference proteome</keyword>
<name>A0A1Y1V636_9FUNG</name>
<feature type="domain" description="Ras-GEF" evidence="4">
    <location>
        <begin position="152"/>
        <end position="389"/>
    </location>
</feature>
<dbReference type="InterPro" id="IPR008937">
    <property type="entry name" value="Ras-like_GEF"/>
</dbReference>
<feature type="compositionally biased region" description="Polar residues" evidence="3">
    <location>
        <begin position="404"/>
        <end position="422"/>
    </location>
</feature>
<dbReference type="GO" id="GO:0005886">
    <property type="term" value="C:plasma membrane"/>
    <property type="evidence" value="ECO:0007669"/>
    <property type="project" value="TreeGrafter"/>
</dbReference>
<sequence>MKKRASLSISPIKFSNSKKILKSLKEHENDEELPDIQNLKIDTSNINSDNQIPNNKVYNKTLSSSILSDDSNHDIKFKNSKYGKKSNTLPIINSSHSIKKRLSEINDKDKRKSINEIQELFRNTNVVTRTNLDDCLSSPNISDVNIDVFEVDPKEIARQMCLMNAKIFKKITQNELLSLAWNKPNKRIKTPNIVLMTEQFNKITLWVSNDILSSSLPSERTQKISRYIYIEKACLKNNDFHSLKSIISALESTPIHRLEKTWMLLPKKEKAKHKKYATLMSMERNSEEYRKYLQECKGAKIPYLGLYLSDITYLFEAIEKEKTLSQVKLEQKLKLDKLLNEFEELQKGANYQFNEITWIQNKLSSEKLINEIQHTQDEHYLTSIQLEPKKSKTDQDSTNEKPTHNISMKSVLNKLINNHQKD</sequence>
<feature type="compositionally biased region" description="Basic and acidic residues" evidence="3">
    <location>
        <begin position="387"/>
        <end position="403"/>
    </location>
</feature>
<dbReference type="Proteomes" id="UP000193719">
    <property type="component" value="Unassembled WGS sequence"/>
</dbReference>
<gene>
    <name evidence="5" type="ORF">BCR36DRAFT_584447</name>
</gene>
<reference evidence="5 6" key="1">
    <citation type="submission" date="2016-08" db="EMBL/GenBank/DDBJ databases">
        <title>Genomes of anaerobic fungi encode conserved fungal cellulosomes for biomass hydrolysis.</title>
        <authorList>
            <consortium name="DOE Joint Genome Institute"/>
            <person name="Haitjema C.H."/>
            <person name="Gilmore S.P."/>
            <person name="Henske J.K."/>
            <person name="Solomon K.V."/>
            <person name="De Groot R."/>
            <person name="Kuo A."/>
            <person name="Mondo S.J."/>
            <person name="Salamov A.A."/>
            <person name="Labutti K."/>
            <person name="Zhao Z."/>
            <person name="Chiniquy J."/>
            <person name="Barry K."/>
            <person name="Brewer H.M."/>
            <person name="Purvine S.O."/>
            <person name="Wright A.T."/>
            <person name="Boxma B."/>
            <person name="Van Alen T."/>
            <person name="Hackstein J.H."/>
            <person name="Baker S.E."/>
            <person name="Grigoriev I.V."/>
            <person name="O'Malley M.A."/>
        </authorList>
    </citation>
    <scope>NUCLEOTIDE SEQUENCE [LARGE SCALE GENOMIC DNA]</scope>
    <source>
        <strain evidence="6">finn</strain>
    </source>
</reference>
<keyword evidence="1 2" id="KW-0344">Guanine-nucleotide releasing factor</keyword>
<dbReference type="Pfam" id="PF00617">
    <property type="entry name" value="RasGEF"/>
    <property type="match status" value="1"/>
</dbReference>
<evidence type="ECO:0000256" key="1">
    <source>
        <dbReference type="ARBA" id="ARBA00022658"/>
    </source>
</evidence>
<dbReference type="PANTHER" id="PTHR23113">
    <property type="entry name" value="GUANINE NUCLEOTIDE EXCHANGE FACTOR"/>
    <property type="match status" value="1"/>
</dbReference>
<dbReference type="InterPro" id="IPR036964">
    <property type="entry name" value="RASGEF_cat_dom_sf"/>
</dbReference>
<evidence type="ECO:0000256" key="3">
    <source>
        <dbReference type="SAM" id="MobiDB-lite"/>
    </source>
</evidence>
<reference evidence="5 6" key="2">
    <citation type="submission" date="2016-08" db="EMBL/GenBank/DDBJ databases">
        <title>Pervasive Adenine N6-methylation of Active Genes in Fungi.</title>
        <authorList>
            <consortium name="DOE Joint Genome Institute"/>
            <person name="Mondo S.J."/>
            <person name="Dannebaum R.O."/>
            <person name="Kuo R.C."/>
            <person name="Labutti K."/>
            <person name="Haridas S."/>
            <person name="Kuo A."/>
            <person name="Salamov A."/>
            <person name="Ahrendt S.R."/>
            <person name="Lipzen A."/>
            <person name="Sullivan W."/>
            <person name="Andreopoulos W.B."/>
            <person name="Clum A."/>
            <person name="Lindquist E."/>
            <person name="Daum C."/>
            <person name="Ramamoorthy G.K."/>
            <person name="Gryganskyi A."/>
            <person name="Culley D."/>
            <person name="Magnuson J.K."/>
            <person name="James T.Y."/>
            <person name="O'Malley M.A."/>
            <person name="Stajich J.E."/>
            <person name="Spatafora J.W."/>
            <person name="Visel A."/>
            <person name="Grigoriev I.V."/>
        </authorList>
    </citation>
    <scope>NUCLEOTIDE SEQUENCE [LARGE SCALE GENOMIC DNA]</scope>
    <source>
        <strain evidence="6">finn</strain>
    </source>
</reference>
<organism evidence="5 6">
    <name type="scientific">Piromyces finnis</name>
    <dbReference type="NCBI Taxonomy" id="1754191"/>
    <lineage>
        <taxon>Eukaryota</taxon>
        <taxon>Fungi</taxon>
        <taxon>Fungi incertae sedis</taxon>
        <taxon>Chytridiomycota</taxon>
        <taxon>Chytridiomycota incertae sedis</taxon>
        <taxon>Neocallimastigomycetes</taxon>
        <taxon>Neocallimastigales</taxon>
        <taxon>Neocallimastigaceae</taxon>
        <taxon>Piromyces</taxon>
    </lineage>
</organism>
<dbReference type="GO" id="GO:0005085">
    <property type="term" value="F:guanyl-nucleotide exchange factor activity"/>
    <property type="evidence" value="ECO:0007669"/>
    <property type="project" value="UniProtKB-KW"/>
</dbReference>
<dbReference type="EMBL" id="MCFH01000028">
    <property type="protein sequence ID" value="ORX48137.1"/>
    <property type="molecule type" value="Genomic_DNA"/>
</dbReference>
<feature type="region of interest" description="Disordered" evidence="3">
    <location>
        <begin position="386"/>
        <end position="422"/>
    </location>
</feature>
<dbReference type="SUPFAM" id="SSF48366">
    <property type="entry name" value="Ras GEF"/>
    <property type="match status" value="1"/>
</dbReference>
<dbReference type="STRING" id="1754191.A0A1Y1V636"/>
<dbReference type="SMART" id="SM00147">
    <property type="entry name" value="RasGEF"/>
    <property type="match status" value="1"/>
</dbReference>
<dbReference type="PROSITE" id="PS50009">
    <property type="entry name" value="RASGEF_CAT"/>
    <property type="match status" value="1"/>
</dbReference>
<evidence type="ECO:0000313" key="6">
    <source>
        <dbReference type="Proteomes" id="UP000193719"/>
    </source>
</evidence>
<dbReference type="OrthoDB" id="546434at2759"/>
<dbReference type="AlphaFoldDB" id="A0A1Y1V636"/>
<evidence type="ECO:0000256" key="2">
    <source>
        <dbReference type="PROSITE-ProRule" id="PRU00168"/>
    </source>
</evidence>
<dbReference type="PANTHER" id="PTHR23113:SF368">
    <property type="entry name" value="CELL DIVISION CONTROL PROTEIN 25"/>
    <property type="match status" value="1"/>
</dbReference>
<accession>A0A1Y1V636</accession>
<dbReference type="Gene3D" id="1.10.840.10">
    <property type="entry name" value="Ras guanine-nucleotide exchange factors catalytic domain"/>
    <property type="match status" value="1"/>
</dbReference>
<protein>
    <submittedName>
        <fullName evidence="5">Ras GEF</fullName>
    </submittedName>
</protein>
<dbReference type="InterPro" id="IPR023578">
    <property type="entry name" value="Ras_GEF_dom_sf"/>
</dbReference>
<evidence type="ECO:0000313" key="5">
    <source>
        <dbReference type="EMBL" id="ORX48137.1"/>
    </source>
</evidence>
<evidence type="ECO:0000259" key="4">
    <source>
        <dbReference type="PROSITE" id="PS50009"/>
    </source>
</evidence>
<dbReference type="InterPro" id="IPR001895">
    <property type="entry name" value="RASGEF_cat_dom"/>
</dbReference>
<comment type="caution">
    <text evidence="5">The sequence shown here is derived from an EMBL/GenBank/DDBJ whole genome shotgun (WGS) entry which is preliminary data.</text>
</comment>
<proteinExistence type="predicted"/>